<proteinExistence type="predicted"/>
<dbReference type="EMBL" id="ABXU01000023">
    <property type="protein sequence ID" value="EEB34391.1"/>
    <property type="molecule type" value="Genomic_DNA"/>
</dbReference>
<reference evidence="2 3" key="1">
    <citation type="submission" date="2008-10" db="EMBL/GenBank/DDBJ databases">
        <title>Draft genome sequence of Desulvovibrio piger (ATCC 29098).</title>
        <authorList>
            <person name="Sudarsanam P."/>
            <person name="Ley R."/>
            <person name="Guruge J."/>
            <person name="Turnbaugh P.J."/>
            <person name="Mahowald M."/>
            <person name="Liep D."/>
            <person name="Gordon J."/>
        </authorList>
    </citation>
    <scope>NUCLEOTIDE SEQUENCE [LARGE SCALE GENOMIC DNA]</scope>
    <source>
        <strain evidence="2 3">ATCC 29098</strain>
    </source>
</reference>
<comment type="caution">
    <text evidence="2">The sequence shown here is derived from an EMBL/GenBank/DDBJ whole genome shotgun (WGS) entry which is preliminary data.</text>
</comment>
<reference evidence="2 3" key="2">
    <citation type="submission" date="2008-10" db="EMBL/GenBank/DDBJ databases">
        <authorList>
            <person name="Fulton L."/>
            <person name="Clifton S."/>
            <person name="Fulton B."/>
            <person name="Xu J."/>
            <person name="Minx P."/>
            <person name="Pepin K.H."/>
            <person name="Johnson M."/>
            <person name="Bhonagiri V."/>
            <person name="Nash W.E."/>
            <person name="Mardis E.R."/>
            <person name="Wilson R.K."/>
        </authorList>
    </citation>
    <scope>NUCLEOTIDE SEQUENCE [LARGE SCALE GENOMIC DNA]</scope>
    <source>
        <strain evidence="2 3">ATCC 29098</strain>
    </source>
</reference>
<evidence type="ECO:0000256" key="1">
    <source>
        <dbReference type="SAM" id="MobiDB-lite"/>
    </source>
</evidence>
<feature type="region of interest" description="Disordered" evidence="1">
    <location>
        <begin position="59"/>
        <end position="104"/>
    </location>
</feature>
<dbReference type="HOGENOM" id="CLU_2245610_0_0_7"/>
<name>B6WRH3_9BACT</name>
<evidence type="ECO:0000313" key="2">
    <source>
        <dbReference type="EMBL" id="EEB34391.1"/>
    </source>
</evidence>
<sequence>MTDNDRIVCQVLEQQLSLRLREGCRDVLLHLLPAPLQGLLYIALRSSAAGYARLWGGHQQDGLPQATAPKGGAPATGRGPLRRASPMAAANRDGPRFPKTRTCR</sequence>
<feature type="compositionally biased region" description="Low complexity" evidence="1">
    <location>
        <begin position="64"/>
        <end position="79"/>
    </location>
</feature>
<dbReference type="Proteomes" id="UP000003676">
    <property type="component" value="Unassembled WGS sequence"/>
</dbReference>
<organism evidence="2 3">
    <name type="scientific">Desulfovibrio piger ATCC 29098</name>
    <dbReference type="NCBI Taxonomy" id="411464"/>
    <lineage>
        <taxon>Bacteria</taxon>
        <taxon>Pseudomonadati</taxon>
        <taxon>Thermodesulfobacteriota</taxon>
        <taxon>Desulfovibrionia</taxon>
        <taxon>Desulfovibrionales</taxon>
        <taxon>Desulfovibrionaceae</taxon>
        <taxon>Desulfovibrio</taxon>
    </lineage>
</organism>
<gene>
    <name evidence="2" type="ORF">DESPIG_00664</name>
</gene>
<dbReference type="AlphaFoldDB" id="B6WRH3"/>
<protein>
    <submittedName>
        <fullName evidence="2">Uncharacterized protein</fullName>
    </submittedName>
</protein>
<accession>B6WRH3</accession>
<evidence type="ECO:0000313" key="3">
    <source>
        <dbReference type="Proteomes" id="UP000003676"/>
    </source>
</evidence>